<evidence type="ECO:0008006" key="3">
    <source>
        <dbReference type="Google" id="ProtNLM"/>
    </source>
</evidence>
<gene>
    <name evidence="1" type="ORF">DFA_01231</name>
</gene>
<name>F4PRL0_CACFS</name>
<dbReference type="AlphaFoldDB" id="F4PRL0"/>
<dbReference type="Proteomes" id="UP000007797">
    <property type="component" value="Unassembled WGS sequence"/>
</dbReference>
<dbReference type="KEGG" id="dfa:DFA_01231"/>
<reference evidence="2" key="1">
    <citation type="journal article" date="2011" name="Genome Res.">
        <title>Phylogeny-wide analysis of social amoeba genomes highlights ancient origins for complex intercellular communication.</title>
        <authorList>
            <person name="Heidel A.J."/>
            <person name="Lawal H.M."/>
            <person name="Felder M."/>
            <person name="Schilde C."/>
            <person name="Helps N.R."/>
            <person name="Tunggal B."/>
            <person name="Rivero F."/>
            <person name="John U."/>
            <person name="Schleicher M."/>
            <person name="Eichinger L."/>
            <person name="Platzer M."/>
            <person name="Noegel A.A."/>
            <person name="Schaap P."/>
            <person name="Gloeckner G."/>
        </authorList>
    </citation>
    <scope>NUCLEOTIDE SEQUENCE [LARGE SCALE GENOMIC DNA]</scope>
    <source>
        <strain evidence="2">SH3</strain>
    </source>
</reference>
<accession>F4PRL0</accession>
<sequence>MITLPSSSSSIESVLKNRYLLHYILNQSVVNKRLEVHNCFAPKKKVKTLYYQWTSIDDIIGVGGYLGLLKDKLVDPSRRGLIITSQSISLLVSHGDEVLFNILYNNAQYRYWFNQNDILYDAIAGGNVSILNTLMQQEDPVQMRLGDMERAFVAAAHGGHTDMLNKIFVLNSTCDKRCDNPLNAFKAALEHKYRPDLISFFLVRFANKVPVWINVLKDELHKFLWSFDIKVVELLVQKFGIPLTAASVAMAVKNETFGDDETDRLDSINLFLANVYTRHLQQSDRRRVDDDPVKLIGLFGNKARARHSPSVLSRHVIAKLVFCHLCKLVEKSCRGNVFAFMMQATCKTRIEQEELMASDGVGMITYLFKSDDTENMTLGDDDGGKSVMSSICQFGNVAQILEANKYSSSGIDYQALVNRPGQPKNQSNARTLQVWKVLMNTSIFSNQIPKSPEQCAEMFEFLVDSLGITEELTFSPGDHNAYSFLMLAISTYNEQHVRLALKCTGSTNVDIFSLPDFKGIDLFWYERLVSQGLLMQSQDISDHIYPPSYYPSSSGQSDRPKVVPVRLFLDSIETSDTKVLKRLLNIDQPAHMGPTTPIISHNAMEMIIAHYWDTKSIADRFLERPHPSIYQTLKHMIYQHETERKEILIAQGIEEENEWEEGEDRWTRISRYMINKAYNEIKVFAFQFLVEQDLDLKQYFINTKKDEDLVVEMMNRQQGDYQSFAIYLHNCKIYGNHSKTKYIKYNLSHERVQTKIENDRKKKR</sequence>
<organism evidence="1 2">
    <name type="scientific">Cavenderia fasciculata</name>
    <name type="common">Slime mold</name>
    <name type="synonym">Dictyostelium fasciculatum</name>
    <dbReference type="NCBI Taxonomy" id="261658"/>
    <lineage>
        <taxon>Eukaryota</taxon>
        <taxon>Amoebozoa</taxon>
        <taxon>Evosea</taxon>
        <taxon>Eumycetozoa</taxon>
        <taxon>Dictyostelia</taxon>
        <taxon>Acytosteliales</taxon>
        <taxon>Cavenderiaceae</taxon>
        <taxon>Cavenderia</taxon>
    </lineage>
</organism>
<evidence type="ECO:0000313" key="2">
    <source>
        <dbReference type="Proteomes" id="UP000007797"/>
    </source>
</evidence>
<keyword evidence="2" id="KW-1185">Reference proteome</keyword>
<evidence type="ECO:0000313" key="1">
    <source>
        <dbReference type="EMBL" id="EGG21350.1"/>
    </source>
</evidence>
<protein>
    <recommendedName>
        <fullName evidence="3">Ankyrin repeat-containing protein</fullName>
    </recommendedName>
</protein>
<dbReference type="GeneID" id="14873656"/>
<proteinExistence type="predicted"/>
<dbReference type="SUPFAM" id="SSF140860">
    <property type="entry name" value="Pseudo ankyrin repeat-like"/>
    <property type="match status" value="1"/>
</dbReference>
<dbReference type="EMBL" id="GL883010">
    <property type="protein sequence ID" value="EGG21350.1"/>
    <property type="molecule type" value="Genomic_DNA"/>
</dbReference>
<dbReference type="RefSeq" id="XP_004359200.1">
    <property type="nucleotide sequence ID" value="XM_004359143.1"/>
</dbReference>